<accession>A0A6D2L4U8</accession>
<name>A0A6D2L4U8_9BRAS</name>
<protein>
    <recommendedName>
        <fullName evidence="4">Knottin scorpion toxin-like domain-containing protein</fullName>
    </recommendedName>
</protein>
<gene>
    <name evidence="2" type="ORF">MERR_LOCUS47041</name>
</gene>
<dbReference type="Proteomes" id="UP000467841">
    <property type="component" value="Unassembled WGS sequence"/>
</dbReference>
<dbReference type="EMBL" id="CACVBM020001795">
    <property type="protein sequence ID" value="CAA7059805.1"/>
    <property type="molecule type" value="Genomic_DNA"/>
</dbReference>
<reference evidence="2" key="1">
    <citation type="submission" date="2020-01" db="EMBL/GenBank/DDBJ databases">
        <authorList>
            <person name="Mishra B."/>
        </authorList>
    </citation>
    <scope>NUCLEOTIDE SEQUENCE [LARGE SCALE GENOMIC DNA]</scope>
</reference>
<evidence type="ECO:0008006" key="4">
    <source>
        <dbReference type="Google" id="ProtNLM"/>
    </source>
</evidence>
<comment type="caution">
    <text evidence="2">The sequence shown here is derived from an EMBL/GenBank/DDBJ whole genome shotgun (WGS) entry which is preliminary data.</text>
</comment>
<feature type="signal peptide" evidence="1">
    <location>
        <begin position="1"/>
        <end position="27"/>
    </location>
</feature>
<keyword evidence="1" id="KW-0732">Signal</keyword>
<feature type="chain" id="PRO_5025419592" description="Knottin scorpion toxin-like domain-containing protein" evidence="1">
    <location>
        <begin position="28"/>
        <end position="81"/>
    </location>
</feature>
<organism evidence="2 3">
    <name type="scientific">Microthlaspi erraticum</name>
    <dbReference type="NCBI Taxonomy" id="1685480"/>
    <lineage>
        <taxon>Eukaryota</taxon>
        <taxon>Viridiplantae</taxon>
        <taxon>Streptophyta</taxon>
        <taxon>Embryophyta</taxon>
        <taxon>Tracheophyta</taxon>
        <taxon>Spermatophyta</taxon>
        <taxon>Magnoliopsida</taxon>
        <taxon>eudicotyledons</taxon>
        <taxon>Gunneridae</taxon>
        <taxon>Pentapetalae</taxon>
        <taxon>rosids</taxon>
        <taxon>malvids</taxon>
        <taxon>Brassicales</taxon>
        <taxon>Brassicaceae</taxon>
        <taxon>Coluteocarpeae</taxon>
        <taxon>Microthlaspi</taxon>
    </lineage>
</organism>
<proteinExistence type="predicted"/>
<dbReference type="OrthoDB" id="10521105at2759"/>
<sequence length="81" mass="8916">MGCLRFTTIVVAFLLLSLLHSPTGVEGGECVSYAGPCDMFCKENCSKGYGDKFLKIECKMSSFGPVCYCRYNCDEASEETM</sequence>
<evidence type="ECO:0000313" key="2">
    <source>
        <dbReference type="EMBL" id="CAA7059805.1"/>
    </source>
</evidence>
<keyword evidence="3" id="KW-1185">Reference proteome</keyword>
<evidence type="ECO:0000256" key="1">
    <source>
        <dbReference type="SAM" id="SignalP"/>
    </source>
</evidence>
<dbReference type="AlphaFoldDB" id="A0A6D2L4U8"/>
<evidence type="ECO:0000313" key="3">
    <source>
        <dbReference type="Proteomes" id="UP000467841"/>
    </source>
</evidence>